<protein>
    <submittedName>
        <fullName evidence="8">Flagellar biosynthesis protein, FliO</fullName>
    </submittedName>
</protein>
<proteinExistence type="predicted"/>
<feature type="region of interest" description="Disordered" evidence="6">
    <location>
        <begin position="120"/>
        <end position="151"/>
    </location>
</feature>
<dbReference type="EMBL" id="FNJN01000001">
    <property type="protein sequence ID" value="SDO60800.1"/>
    <property type="molecule type" value="Genomic_DNA"/>
</dbReference>
<keyword evidence="2" id="KW-1003">Cell membrane</keyword>
<keyword evidence="3 7" id="KW-0812">Transmembrane</keyword>
<dbReference type="GO" id="GO:0044781">
    <property type="term" value="P:bacterial-type flagellum organization"/>
    <property type="evidence" value="ECO:0007669"/>
    <property type="project" value="InterPro"/>
</dbReference>
<dbReference type="RefSeq" id="WP_074694148.1">
    <property type="nucleotide sequence ID" value="NZ_FNJN01000001.1"/>
</dbReference>
<reference evidence="8 9" key="1">
    <citation type="submission" date="2016-10" db="EMBL/GenBank/DDBJ databases">
        <authorList>
            <person name="de Groot N.N."/>
        </authorList>
    </citation>
    <scope>NUCLEOTIDE SEQUENCE [LARGE SCALE GENOMIC DNA]</scope>
    <source>
        <strain evidence="8 9">StLB037</strain>
    </source>
</reference>
<evidence type="ECO:0000256" key="5">
    <source>
        <dbReference type="ARBA" id="ARBA00023136"/>
    </source>
</evidence>
<keyword evidence="8" id="KW-0966">Cell projection</keyword>
<feature type="compositionally biased region" description="Basic and acidic residues" evidence="6">
    <location>
        <begin position="142"/>
        <end position="151"/>
    </location>
</feature>
<keyword evidence="4 7" id="KW-1133">Transmembrane helix</keyword>
<gene>
    <name evidence="8" type="ORF">SAMN04487788_0248</name>
</gene>
<evidence type="ECO:0000256" key="4">
    <source>
        <dbReference type="ARBA" id="ARBA00022989"/>
    </source>
</evidence>
<dbReference type="InterPro" id="IPR022781">
    <property type="entry name" value="Flagellar_biosynth_FliO"/>
</dbReference>
<dbReference type="GO" id="GO:0016020">
    <property type="term" value="C:membrane"/>
    <property type="evidence" value="ECO:0007669"/>
    <property type="project" value="InterPro"/>
</dbReference>
<dbReference type="Proteomes" id="UP000186456">
    <property type="component" value="Unassembled WGS sequence"/>
</dbReference>
<evidence type="ECO:0000313" key="9">
    <source>
        <dbReference type="Proteomes" id="UP000186456"/>
    </source>
</evidence>
<feature type="transmembrane region" description="Helical" evidence="7">
    <location>
        <begin position="6"/>
        <end position="25"/>
    </location>
</feature>
<evidence type="ECO:0000256" key="1">
    <source>
        <dbReference type="ARBA" id="ARBA00004236"/>
    </source>
</evidence>
<dbReference type="AlphaFoldDB" id="A0A1H0KYJ7"/>
<comment type="subcellular location">
    <subcellularLocation>
        <location evidence="1">Cell membrane</location>
    </subcellularLocation>
</comment>
<evidence type="ECO:0000313" key="8">
    <source>
        <dbReference type="EMBL" id="SDO60800.1"/>
    </source>
</evidence>
<evidence type="ECO:0000256" key="3">
    <source>
        <dbReference type="ARBA" id="ARBA00022692"/>
    </source>
</evidence>
<keyword evidence="8" id="KW-0969">Cilium</keyword>
<dbReference type="Pfam" id="PF04347">
    <property type="entry name" value="FliO"/>
    <property type="match status" value="1"/>
</dbReference>
<name>A0A1H0KYJ7_MICTS</name>
<organism evidence="8 9">
    <name type="scientific">Microbacterium testaceum (strain StLB037)</name>
    <dbReference type="NCBI Taxonomy" id="979556"/>
    <lineage>
        <taxon>Bacteria</taxon>
        <taxon>Bacillati</taxon>
        <taxon>Actinomycetota</taxon>
        <taxon>Actinomycetes</taxon>
        <taxon>Micrococcales</taxon>
        <taxon>Microbacteriaceae</taxon>
        <taxon>Microbacterium</taxon>
    </lineage>
</organism>
<evidence type="ECO:0000256" key="2">
    <source>
        <dbReference type="ARBA" id="ARBA00022475"/>
    </source>
</evidence>
<sequence>MDDLLLAARTVVSLAAVVGLLLFLAKRVQKGQAAGDSPFSSLVPKGLGRRLRPLAGFAARTGAATPSRARSEKITVVARTGLGGRAQLVVAEFGGIRYVLGVSEKGIDVVDTQEAPIELAEEDSAERGENVLTLTDAGTPSDGERSGAHAA</sequence>
<keyword evidence="5 7" id="KW-0472">Membrane</keyword>
<accession>A0A1H0KYJ7</accession>
<keyword evidence="8" id="KW-0282">Flagellum</keyword>
<evidence type="ECO:0000256" key="6">
    <source>
        <dbReference type="SAM" id="MobiDB-lite"/>
    </source>
</evidence>
<evidence type="ECO:0000256" key="7">
    <source>
        <dbReference type="SAM" id="Phobius"/>
    </source>
</evidence>